<feature type="transmembrane region" description="Helical" evidence="8">
    <location>
        <begin position="217"/>
        <end position="245"/>
    </location>
</feature>
<evidence type="ECO:0000259" key="10">
    <source>
        <dbReference type="Pfam" id="PF07662"/>
    </source>
</evidence>
<accession>A0A3S1BL26</accession>
<evidence type="ECO:0000313" key="12">
    <source>
        <dbReference type="EMBL" id="RUS69629.1"/>
    </source>
</evidence>
<feature type="transmembrane region" description="Helical" evidence="8">
    <location>
        <begin position="78"/>
        <end position="100"/>
    </location>
</feature>
<protein>
    <recommendedName>
        <fullName evidence="14">Sodium/nucleoside cotransporter</fullName>
    </recommendedName>
</protein>
<dbReference type="InterPro" id="IPR002668">
    <property type="entry name" value="CNT_N_dom"/>
</dbReference>
<keyword evidence="13" id="KW-1185">Reference proteome</keyword>
<dbReference type="OrthoDB" id="6075923at2759"/>
<dbReference type="GO" id="GO:0005886">
    <property type="term" value="C:plasma membrane"/>
    <property type="evidence" value="ECO:0007669"/>
    <property type="project" value="UniProtKB-SubCell"/>
</dbReference>
<keyword evidence="5 8" id="KW-1133">Transmembrane helix</keyword>
<keyword evidence="4 8" id="KW-0812">Transmembrane</keyword>
<dbReference type="Proteomes" id="UP000271974">
    <property type="component" value="Unassembled WGS sequence"/>
</dbReference>
<organism evidence="12 13">
    <name type="scientific">Elysia chlorotica</name>
    <name type="common">Eastern emerald elysia</name>
    <name type="synonym">Sea slug</name>
    <dbReference type="NCBI Taxonomy" id="188477"/>
    <lineage>
        <taxon>Eukaryota</taxon>
        <taxon>Metazoa</taxon>
        <taxon>Spiralia</taxon>
        <taxon>Lophotrochozoa</taxon>
        <taxon>Mollusca</taxon>
        <taxon>Gastropoda</taxon>
        <taxon>Heterobranchia</taxon>
        <taxon>Euthyneura</taxon>
        <taxon>Panpulmonata</taxon>
        <taxon>Sacoglossa</taxon>
        <taxon>Placobranchoidea</taxon>
        <taxon>Plakobranchidae</taxon>
        <taxon>Elysia</taxon>
    </lineage>
</organism>
<feature type="domain" description="Concentrative nucleoside transporter N-terminal" evidence="9">
    <location>
        <begin position="110"/>
        <end position="182"/>
    </location>
</feature>
<evidence type="ECO:0000256" key="1">
    <source>
        <dbReference type="ARBA" id="ARBA00004651"/>
    </source>
</evidence>
<dbReference type="InterPro" id="IPR011657">
    <property type="entry name" value="CNT_C_dom"/>
</dbReference>
<comment type="similarity">
    <text evidence="2">Belongs to the concentrative nucleoside transporter (CNT) (TC 2.A.41) family.</text>
</comment>
<proteinExistence type="inferred from homology"/>
<feature type="transmembrane region" description="Helical" evidence="8">
    <location>
        <begin position="42"/>
        <end position="58"/>
    </location>
</feature>
<evidence type="ECO:0000256" key="8">
    <source>
        <dbReference type="SAM" id="Phobius"/>
    </source>
</evidence>
<dbReference type="GO" id="GO:0005415">
    <property type="term" value="F:nucleoside:sodium symporter activity"/>
    <property type="evidence" value="ECO:0007669"/>
    <property type="project" value="TreeGrafter"/>
</dbReference>
<sequence>NFYRLNKFIFTVLAKLAGFALYMIYFTFALSHETGNEQANCLIVGTLIGSVIFAINFIPPTYKKKFERAEIGKKISLVLNNIICLTIVIIGCIAIVAINLNSYKKLRGLIGIVSFILISVFFSVKVSKIKWKQIVWSLIFQFVLYVVMLRIEFGRQIFELISDGMVDFLNHANAGSEFVFGEKYTNHPFALQVLPMILFVSVVFSILYAVNVMQPFVIFFGHIFSIFFNTTLYESMCIVSNIFLGMSEAPLIVKPYLEFMTDSELNLIFTAGFATVSGSIMGAYIMYGASPAHLLSASVMSVFGAITISKILYPEISNFDEQQQDEQNDEQHDDSNVRNDNNASIKSETRTKSVLEAITDGASTAMKIMTGIVANLLAFIPLLALLNTILTWFGERVGVANFTVQTICYYIFWPISYIIGVEQLECGIVGELIGVKIFLNELVAYQELSVYGILSERSIVIATYALCGFSNISAIGIQMATFNVLIPGRKIKNLIVRSMIAGNLVCFLTACIAGI</sequence>
<dbReference type="PANTHER" id="PTHR10590">
    <property type="entry name" value="SODIUM/NUCLEOSIDE COTRANSPORTER"/>
    <property type="match status" value="1"/>
</dbReference>
<gene>
    <name evidence="12" type="ORF">EGW08_022616</name>
</gene>
<reference evidence="12 13" key="1">
    <citation type="submission" date="2019-01" db="EMBL/GenBank/DDBJ databases">
        <title>A draft genome assembly of the solar-powered sea slug Elysia chlorotica.</title>
        <authorList>
            <person name="Cai H."/>
            <person name="Li Q."/>
            <person name="Fang X."/>
            <person name="Li J."/>
            <person name="Curtis N.E."/>
            <person name="Altenburger A."/>
            <person name="Shibata T."/>
            <person name="Feng M."/>
            <person name="Maeda T."/>
            <person name="Schwartz J.A."/>
            <person name="Shigenobu S."/>
            <person name="Lundholm N."/>
            <person name="Nishiyama T."/>
            <person name="Yang H."/>
            <person name="Hasebe M."/>
            <person name="Li S."/>
            <person name="Pierce S.K."/>
            <person name="Wang J."/>
        </authorList>
    </citation>
    <scope>NUCLEOTIDE SEQUENCE [LARGE SCALE GENOMIC DNA]</scope>
    <source>
        <strain evidence="12">EC2010</strain>
        <tissue evidence="12">Whole organism of an adult</tissue>
    </source>
</reference>
<feature type="transmembrane region" description="Helical" evidence="8">
    <location>
        <begin position="372"/>
        <end position="393"/>
    </location>
</feature>
<name>A0A3S1BL26_ELYCH</name>
<feature type="transmembrane region" description="Helical" evidence="8">
    <location>
        <begin position="459"/>
        <end position="482"/>
    </location>
</feature>
<feature type="domain" description="Nucleoside transporter/FeoB GTPase Gate" evidence="11">
    <location>
        <begin position="190"/>
        <end position="288"/>
    </location>
</feature>
<evidence type="ECO:0000256" key="2">
    <source>
        <dbReference type="ARBA" id="ARBA00009033"/>
    </source>
</evidence>
<dbReference type="Pfam" id="PF07670">
    <property type="entry name" value="Gate"/>
    <property type="match status" value="1"/>
</dbReference>
<feature type="non-terminal residue" evidence="12">
    <location>
        <position position="515"/>
    </location>
</feature>
<evidence type="ECO:0000256" key="6">
    <source>
        <dbReference type="ARBA" id="ARBA00023136"/>
    </source>
</evidence>
<feature type="transmembrane region" description="Helical" evidence="8">
    <location>
        <begin position="265"/>
        <end position="287"/>
    </location>
</feature>
<evidence type="ECO:0000259" key="9">
    <source>
        <dbReference type="Pfam" id="PF01773"/>
    </source>
</evidence>
<feature type="non-terminal residue" evidence="12">
    <location>
        <position position="1"/>
    </location>
</feature>
<keyword evidence="3" id="KW-1003">Cell membrane</keyword>
<feature type="transmembrane region" description="Helical" evidence="8">
    <location>
        <begin position="189"/>
        <end position="210"/>
    </location>
</feature>
<dbReference type="EMBL" id="RQTK01001619">
    <property type="protein sequence ID" value="RUS69629.1"/>
    <property type="molecule type" value="Genomic_DNA"/>
</dbReference>
<evidence type="ECO:0000256" key="4">
    <source>
        <dbReference type="ARBA" id="ARBA00022692"/>
    </source>
</evidence>
<dbReference type="AlphaFoldDB" id="A0A3S1BL26"/>
<evidence type="ECO:0000256" key="3">
    <source>
        <dbReference type="ARBA" id="ARBA00022475"/>
    </source>
</evidence>
<feature type="region of interest" description="Disordered" evidence="7">
    <location>
        <begin position="322"/>
        <end position="343"/>
    </location>
</feature>
<evidence type="ECO:0000313" key="13">
    <source>
        <dbReference type="Proteomes" id="UP000271974"/>
    </source>
</evidence>
<evidence type="ECO:0000256" key="5">
    <source>
        <dbReference type="ARBA" id="ARBA00022989"/>
    </source>
</evidence>
<feature type="transmembrane region" description="Helical" evidence="8">
    <location>
        <begin position="294"/>
        <end position="313"/>
    </location>
</feature>
<comment type="caution">
    <text evidence="12">The sequence shown here is derived from an EMBL/GenBank/DDBJ whole genome shotgun (WGS) entry which is preliminary data.</text>
</comment>
<feature type="transmembrane region" description="Helical" evidence="8">
    <location>
        <begin position="12"/>
        <end position="30"/>
    </location>
</feature>
<evidence type="ECO:0000256" key="7">
    <source>
        <dbReference type="SAM" id="MobiDB-lite"/>
    </source>
</evidence>
<feature type="domain" description="Concentrative nucleoside transporter C-terminal" evidence="10">
    <location>
        <begin position="293"/>
        <end position="514"/>
    </location>
</feature>
<dbReference type="InterPro" id="IPR011642">
    <property type="entry name" value="Gate_dom"/>
</dbReference>
<feature type="transmembrane region" description="Helical" evidence="8">
    <location>
        <begin position="494"/>
        <end position="513"/>
    </location>
</feature>
<dbReference type="Pfam" id="PF07662">
    <property type="entry name" value="Nucleos_tra2_C"/>
    <property type="match status" value="1"/>
</dbReference>
<feature type="transmembrane region" description="Helical" evidence="8">
    <location>
        <begin position="134"/>
        <end position="151"/>
    </location>
</feature>
<evidence type="ECO:0000259" key="11">
    <source>
        <dbReference type="Pfam" id="PF07670"/>
    </source>
</evidence>
<dbReference type="STRING" id="188477.A0A3S1BL26"/>
<dbReference type="PANTHER" id="PTHR10590:SF4">
    <property type="entry name" value="SOLUTE CARRIER FAMILY 28 MEMBER 3"/>
    <property type="match status" value="1"/>
</dbReference>
<keyword evidence="6 8" id="KW-0472">Membrane</keyword>
<dbReference type="InterPro" id="IPR008276">
    <property type="entry name" value="C_nuclsd_transpt"/>
</dbReference>
<dbReference type="Pfam" id="PF01773">
    <property type="entry name" value="Nucleos_tra2_N"/>
    <property type="match status" value="1"/>
</dbReference>
<feature type="transmembrane region" description="Helical" evidence="8">
    <location>
        <begin position="106"/>
        <end position="122"/>
    </location>
</feature>
<evidence type="ECO:0008006" key="14">
    <source>
        <dbReference type="Google" id="ProtNLM"/>
    </source>
</evidence>
<comment type="subcellular location">
    <subcellularLocation>
        <location evidence="1">Cell membrane</location>
        <topology evidence="1">Multi-pass membrane protein</topology>
    </subcellularLocation>
</comment>